<evidence type="ECO:0000313" key="3">
    <source>
        <dbReference type="WBParaSite" id="ACAC_0001443301-mRNA-1"/>
    </source>
</evidence>
<feature type="chain" id="PRO_5005326915" evidence="1">
    <location>
        <begin position="22"/>
        <end position="168"/>
    </location>
</feature>
<keyword evidence="1" id="KW-0732">Signal</keyword>
<proteinExistence type="predicted"/>
<dbReference type="STRING" id="6313.A0A0K0DRP4"/>
<keyword evidence="2" id="KW-1185">Reference proteome</keyword>
<reference evidence="2" key="1">
    <citation type="submission" date="2012-09" db="EMBL/GenBank/DDBJ databases">
        <authorList>
            <person name="Martin A.A."/>
        </authorList>
    </citation>
    <scope>NUCLEOTIDE SEQUENCE</scope>
</reference>
<dbReference type="Proteomes" id="UP000035642">
    <property type="component" value="Unassembled WGS sequence"/>
</dbReference>
<organism evidence="2 3">
    <name type="scientific">Angiostrongylus cantonensis</name>
    <name type="common">Rat lungworm</name>
    <dbReference type="NCBI Taxonomy" id="6313"/>
    <lineage>
        <taxon>Eukaryota</taxon>
        <taxon>Metazoa</taxon>
        <taxon>Ecdysozoa</taxon>
        <taxon>Nematoda</taxon>
        <taxon>Chromadorea</taxon>
        <taxon>Rhabditida</taxon>
        <taxon>Rhabditina</taxon>
        <taxon>Rhabditomorpha</taxon>
        <taxon>Strongyloidea</taxon>
        <taxon>Metastrongylidae</taxon>
        <taxon>Angiostrongylus</taxon>
    </lineage>
</organism>
<protein>
    <submittedName>
        <fullName evidence="3">ShKT domain-containing protein</fullName>
    </submittedName>
</protein>
<sequence length="168" mass="18957">MFFFLSTLILLLSALFCCVKCEDDKHLITVVYRFVFANEALCGDPFADPDWLPAANDCFVNCDPTIYMCMIHMATSVQKCKFFSKECQSAIRKHLGWSSSIVSVYRPMRVSSSDRHYSDNTVIDNVFRGGNKDTITHKADRLAVEAAEKIERDLMGLSNIASSPVDHK</sequence>
<dbReference type="WBParaSite" id="ACAC_0001443301-mRNA-1">
    <property type="protein sequence ID" value="ACAC_0001443301-mRNA-1"/>
    <property type="gene ID" value="ACAC_0001443301"/>
</dbReference>
<name>A0A0K0DRP4_ANGCA</name>
<accession>A0A0K0DRP4</accession>
<reference evidence="3" key="2">
    <citation type="submission" date="2017-02" db="UniProtKB">
        <authorList>
            <consortium name="WormBaseParasite"/>
        </authorList>
    </citation>
    <scope>IDENTIFICATION</scope>
</reference>
<feature type="signal peptide" evidence="1">
    <location>
        <begin position="1"/>
        <end position="21"/>
    </location>
</feature>
<evidence type="ECO:0000256" key="1">
    <source>
        <dbReference type="SAM" id="SignalP"/>
    </source>
</evidence>
<dbReference type="AlphaFoldDB" id="A0A0K0DRP4"/>
<evidence type="ECO:0000313" key="2">
    <source>
        <dbReference type="Proteomes" id="UP000035642"/>
    </source>
</evidence>